<gene>
    <name evidence="1" type="ORF">KSF_052290</name>
</gene>
<dbReference type="AlphaFoldDB" id="A0A8J3ITT8"/>
<reference evidence="1" key="1">
    <citation type="submission" date="2020-10" db="EMBL/GenBank/DDBJ databases">
        <title>Taxonomic study of unclassified bacteria belonging to the class Ktedonobacteria.</title>
        <authorList>
            <person name="Yabe S."/>
            <person name="Wang C.M."/>
            <person name="Zheng Y."/>
            <person name="Sakai Y."/>
            <person name="Cavaletti L."/>
            <person name="Monciardini P."/>
            <person name="Donadio S."/>
        </authorList>
    </citation>
    <scope>NUCLEOTIDE SEQUENCE</scope>
    <source>
        <strain evidence="1">ID150040</strain>
    </source>
</reference>
<sequence length="51" mass="5896">MVKVDEAPTSSNMTLRFKSAGLVRGNHKSTRVVPYEEIDALRFHWAEDYEI</sequence>
<evidence type="ECO:0000313" key="1">
    <source>
        <dbReference type="EMBL" id="GHO95181.1"/>
    </source>
</evidence>
<dbReference type="EMBL" id="BNJK01000001">
    <property type="protein sequence ID" value="GHO95181.1"/>
    <property type="molecule type" value="Genomic_DNA"/>
</dbReference>
<dbReference type="RefSeq" id="WP_236064992.1">
    <property type="nucleotide sequence ID" value="NZ_BNJK01000001.1"/>
</dbReference>
<organism evidence="1 2">
    <name type="scientific">Reticulibacter mediterranei</name>
    <dbReference type="NCBI Taxonomy" id="2778369"/>
    <lineage>
        <taxon>Bacteria</taxon>
        <taxon>Bacillati</taxon>
        <taxon>Chloroflexota</taxon>
        <taxon>Ktedonobacteria</taxon>
        <taxon>Ktedonobacterales</taxon>
        <taxon>Reticulibacteraceae</taxon>
        <taxon>Reticulibacter</taxon>
    </lineage>
</organism>
<dbReference type="Proteomes" id="UP000597444">
    <property type="component" value="Unassembled WGS sequence"/>
</dbReference>
<evidence type="ECO:0000313" key="2">
    <source>
        <dbReference type="Proteomes" id="UP000597444"/>
    </source>
</evidence>
<proteinExistence type="predicted"/>
<keyword evidence="2" id="KW-1185">Reference proteome</keyword>
<comment type="caution">
    <text evidence="1">The sequence shown here is derived from an EMBL/GenBank/DDBJ whole genome shotgun (WGS) entry which is preliminary data.</text>
</comment>
<accession>A0A8J3ITT8</accession>
<protein>
    <submittedName>
        <fullName evidence="1">Uncharacterized protein</fullName>
    </submittedName>
</protein>
<name>A0A8J3ITT8_9CHLR</name>